<comment type="caution">
    <text evidence="1">The sequence shown here is derived from an EMBL/GenBank/DDBJ whole genome shotgun (WGS) entry which is preliminary data.</text>
</comment>
<dbReference type="EMBL" id="JACOPF010000001">
    <property type="protein sequence ID" value="MBC5688227.1"/>
    <property type="molecule type" value="Genomic_DNA"/>
</dbReference>
<dbReference type="Proteomes" id="UP000652477">
    <property type="component" value="Unassembled WGS sequence"/>
</dbReference>
<evidence type="ECO:0000313" key="2">
    <source>
        <dbReference type="Proteomes" id="UP000652477"/>
    </source>
</evidence>
<protein>
    <submittedName>
        <fullName evidence="1">Uncharacterized protein</fullName>
    </submittedName>
</protein>
<dbReference type="RefSeq" id="WP_186874856.1">
    <property type="nucleotide sequence ID" value="NZ_JACOPF010000001.1"/>
</dbReference>
<evidence type="ECO:0000313" key="1">
    <source>
        <dbReference type="EMBL" id="MBC5688227.1"/>
    </source>
</evidence>
<organism evidence="1 2">
    <name type="scientific">Mediterraneibacter hominis</name>
    <dbReference type="NCBI Taxonomy" id="2763054"/>
    <lineage>
        <taxon>Bacteria</taxon>
        <taxon>Bacillati</taxon>
        <taxon>Bacillota</taxon>
        <taxon>Clostridia</taxon>
        <taxon>Lachnospirales</taxon>
        <taxon>Lachnospiraceae</taxon>
        <taxon>Mediterraneibacter</taxon>
    </lineage>
</organism>
<accession>A0A923LHH0</accession>
<reference evidence="1" key="1">
    <citation type="submission" date="2020-08" db="EMBL/GenBank/DDBJ databases">
        <title>Genome public.</title>
        <authorList>
            <person name="Liu C."/>
            <person name="Sun Q."/>
        </authorList>
    </citation>
    <scope>NUCLEOTIDE SEQUENCE</scope>
    <source>
        <strain evidence="1">NSJ-55</strain>
    </source>
</reference>
<dbReference type="AlphaFoldDB" id="A0A923LHH0"/>
<sequence>MKDINKNIQSCIDDYNKKMTSLVYDDPVGVLSQQEYEKYEKIYLEKRREKLRSHGLHV</sequence>
<proteinExistence type="predicted"/>
<keyword evidence="2" id="KW-1185">Reference proteome</keyword>
<name>A0A923LHH0_9FIRM</name>
<gene>
    <name evidence="1" type="ORF">H8S37_04695</name>
</gene>